<keyword evidence="3" id="KW-1185">Reference proteome</keyword>
<dbReference type="Pfam" id="PF13349">
    <property type="entry name" value="DUF4097"/>
    <property type="match status" value="1"/>
</dbReference>
<accession>A0A542YNV9</accession>
<dbReference type="InterPro" id="IPR025164">
    <property type="entry name" value="Toastrack_DUF4097"/>
</dbReference>
<dbReference type="AlphaFoldDB" id="A0A542YNV9"/>
<feature type="domain" description="DUF4097" evidence="1">
    <location>
        <begin position="47"/>
        <end position="236"/>
    </location>
</feature>
<dbReference type="EMBL" id="VFOP01000001">
    <property type="protein sequence ID" value="TQL49737.1"/>
    <property type="molecule type" value="Genomic_DNA"/>
</dbReference>
<evidence type="ECO:0000313" key="3">
    <source>
        <dbReference type="Proteomes" id="UP000319516"/>
    </source>
</evidence>
<comment type="caution">
    <text evidence="2">The sequence shown here is derived from an EMBL/GenBank/DDBJ whole genome shotgun (WGS) entry which is preliminary data.</text>
</comment>
<sequence length="239" mass="24795">MTRSTAAAIRIAGVLVAILIVLGLAGPGVAQLIRHTEVTEHPLAADLDRLTVHADVGEIRIRAMAPGEEPGAVATSRSSFTDPTVTVAQNGGATTLRSDCRGPGWIDPCEVEWDVLVPAGADVDLRTSVGQLRVVGVSGVVRAQTNVGDVILTDSGSPDVDVRSSVGEIFVTSLVAPDSVQGRTSTGDVRLTLPGDGAAYRVDTDTSIGETHNRVGDERGASKVITLSTSVGDIFIHRD</sequence>
<organism evidence="2 3">
    <name type="scientific">Ornithinicoccus hortensis</name>
    <dbReference type="NCBI Taxonomy" id="82346"/>
    <lineage>
        <taxon>Bacteria</taxon>
        <taxon>Bacillati</taxon>
        <taxon>Actinomycetota</taxon>
        <taxon>Actinomycetes</taxon>
        <taxon>Micrococcales</taxon>
        <taxon>Intrasporangiaceae</taxon>
        <taxon>Ornithinicoccus</taxon>
    </lineage>
</organism>
<reference evidence="2 3" key="1">
    <citation type="submission" date="2019-06" db="EMBL/GenBank/DDBJ databases">
        <title>Sequencing the genomes of 1000 actinobacteria strains.</title>
        <authorList>
            <person name="Klenk H.-P."/>
        </authorList>
    </citation>
    <scope>NUCLEOTIDE SEQUENCE [LARGE SCALE GENOMIC DNA]</scope>
    <source>
        <strain evidence="2 3">DSM 12335</strain>
    </source>
</reference>
<dbReference type="OrthoDB" id="4856296at2"/>
<evidence type="ECO:0000313" key="2">
    <source>
        <dbReference type="EMBL" id="TQL49737.1"/>
    </source>
</evidence>
<evidence type="ECO:0000259" key="1">
    <source>
        <dbReference type="Pfam" id="PF13349"/>
    </source>
</evidence>
<gene>
    <name evidence="2" type="ORF">FB467_0828</name>
</gene>
<name>A0A542YNV9_9MICO</name>
<proteinExistence type="predicted"/>
<protein>
    <submittedName>
        <fullName evidence="2">Putative adhesin</fullName>
    </submittedName>
</protein>
<dbReference type="Proteomes" id="UP000319516">
    <property type="component" value="Unassembled WGS sequence"/>
</dbReference>
<dbReference type="RefSeq" id="WP_141783958.1">
    <property type="nucleotide sequence ID" value="NZ_BAAAIK010000003.1"/>
</dbReference>